<feature type="non-terminal residue" evidence="1">
    <location>
        <position position="1"/>
    </location>
</feature>
<gene>
    <name evidence="1" type="ORF">PACLA_8A058840</name>
</gene>
<comment type="caution">
    <text evidence="1">The sequence shown here is derived from an EMBL/GenBank/DDBJ whole genome shotgun (WGS) entry which is preliminary data.</text>
</comment>
<reference evidence="1" key="1">
    <citation type="submission" date="2020-04" db="EMBL/GenBank/DDBJ databases">
        <authorList>
            <person name="Alioto T."/>
            <person name="Alioto T."/>
            <person name="Gomez Garrido J."/>
        </authorList>
    </citation>
    <scope>NUCLEOTIDE SEQUENCE</scope>
    <source>
        <strain evidence="1">A484AB</strain>
    </source>
</reference>
<dbReference type="OrthoDB" id="2499463at2759"/>
<dbReference type="EMBL" id="CACRXK020000945">
    <property type="protein sequence ID" value="CAB3985960.1"/>
    <property type="molecule type" value="Genomic_DNA"/>
</dbReference>
<name>A0A6S7GMH0_PARCT</name>
<keyword evidence="2" id="KW-1185">Reference proteome</keyword>
<evidence type="ECO:0000313" key="2">
    <source>
        <dbReference type="Proteomes" id="UP001152795"/>
    </source>
</evidence>
<organism evidence="1 2">
    <name type="scientific">Paramuricea clavata</name>
    <name type="common">Red gorgonian</name>
    <name type="synonym">Violescent sea-whip</name>
    <dbReference type="NCBI Taxonomy" id="317549"/>
    <lineage>
        <taxon>Eukaryota</taxon>
        <taxon>Metazoa</taxon>
        <taxon>Cnidaria</taxon>
        <taxon>Anthozoa</taxon>
        <taxon>Octocorallia</taxon>
        <taxon>Malacalcyonacea</taxon>
        <taxon>Plexauridae</taxon>
        <taxon>Paramuricea</taxon>
    </lineage>
</organism>
<accession>A0A6S7GMH0</accession>
<protein>
    <submittedName>
        <fullName evidence="1">Uncharacterized protein</fullName>
    </submittedName>
</protein>
<dbReference type="Proteomes" id="UP001152795">
    <property type="component" value="Unassembled WGS sequence"/>
</dbReference>
<proteinExistence type="predicted"/>
<dbReference type="AlphaFoldDB" id="A0A6S7GMH0"/>
<sequence>FHAPQTERMKHEIMKQLTGKNEDRVVRVVFATIAIGIGVNIHDIMYQGPSKSTTKKLAELDEMASLQMPHYILMVMALQQTNPA</sequence>
<evidence type="ECO:0000313" key="1">
    <source>
        <dbReference type="EMBL" id="CAB3985960.1"/>
    </source>
</evidence>